<dbReference type="AlphaFoldDB" id="A0A382TSB2"/>
<evidence type="ECO:0000313" key="1">
    <source>
        <dbReference type="EMBL" id="SVD24929.1"/>
    </source>
</evidence>
<protein>
    <submittedName>
        <fullName evidence="1">Uncharacterized protein</fullName>
    </submittedName>
</protein>
<feature type="non-terminal residue" evidence="1">
    <location>
        <position position="46"/>
    </location>
</feature>
<accession>A0A382TSB2</accession>
<sequence length="46" mass="4577">MRLDEAGLKEWGHCIGSTSKAPIVLGLVGSLGAGKSVLARAIGEGA</sequence>
<dbReference type="EMBL" id="UINC01138774">
    <property type="protein sequence ID" value="SVD24929.1"/>
    <property type="molecule type" value="Genomic_DNA"/>
</dbReference>
<proteinExistence type="predicted"/>
<name>A0A382TSB2_9ZZZZ</name>
<organism evidence="1">
    <name type="scientific">marine metagenome</name>
    <dbReference type="NCBI Taxonomy" id="408172"/>
    <lineage>
        <taxon>unclassified sequences</taxon>
        <taxon>metagenomes</taxon>
        <taxon>ecological metagenomes</taxon>
    </lineage>
</organism>
<reference evidence="1" key="1">
    <citation type="submission" date="2018-05" db="EMBL/GenBank/DDBJ databases">
        <authorList>
            <person name="Lanie J.A."/>
            <person name="Ng W.-L."/>
            <person name="Kazmierczak K.M."/>
            <person name="Andrzejewski T.M."/>
            <person name="Davidsen T.M."/>
            <person name="Wayne K.J."/>
            <person name="Tettelin H."/>
            <person name="Glass J.I."/>
            <person name="Rusch D."/>
            <person name="Podicherti R."/>
            <person name="Tsui H.-C.T."/>
            <person name="Winkler M.E."/>
        </authorList>
    </citation>
    <scope>NUCLEOTIDE SEQUENCE</scope>
</reference>
<gene>
    <name evidence="1" type="ORF">METZ01_LOCUS377783</name>
</gene>